<accession>A0A1H7DWJ7</accession>
<organism evidence="1 2">
    <name type="scientific">Micromonospora phaseoli</name>
    <dbReference type="NCBI Taxonomy" id="1144548"/>
    <lineage>
        <taxon>Bacteria</taxon>
        <taxon>Bacillati</taxon>
        <taxon>Actinomycetota</taxon>
        <taxon>Actinomycetes</taxon>
        <taxon>Micromonosporales</taxon>
        <taxon>Micromonosporaceae</taxon>
        <taxon>Micromonospora</taxon>
    </lineage>
</organism>
<protein>
    <submittedName>
        <fullName evidence="1">Uncharacterized protein</fullName>
    </submittedName>
</protein>
<dbReference type="AlphaFoldDB" id="A0A1H7DWJ7"/>
<name>A0A1H7DWJ7_9ACTN</name>
<evidence type="ECO:0000313" key="2">
    <source>
        <dbReference type="Proteomes" id="UP000198707"/>
    </source>
</evidence>
<gene>
    <name evidence="1" type="ORF">SAMN05443287_12023</name>
</gene>
<dbReference type="Proteomes" id="UP000198707">
    <property type="component" value="Unassembled WGS sequence"/>
</dbReference>
<evidence type="ECO:0000313" key="1">
    <source>
        <dbReference type="EMBL" id="SEK06123.1"/>
    </source>
</evidence>
<proteinExistence type="predicted"/>
<dbReference type="EMBL" id="FNYV01000020">
    <property type="protein sequence ID" value="SEK06123.1"/>
    <property type="molecule type" value="Genomic_DNA"/>
</dbReference>
<sequence length="365" mass="40581">MSDLAARFAQLASEYDSRKKAATALVGRWDWYTWPGLDLRPLHFERDLLKAGRRLDARPPVDRDVLRIGFDVEARAVVIEEYSGSLHGRLYYETFVCHDGDVVEAARFDTDGPIYLHEYRFVDGLMRSADTVARRGSGREAYAYTDGQISRVEIEHDSRAPSVLTAEHDDRGLVRVVEVMGRRSEVRYERPPAGFDLEAACRSIKDALIMLIPDAVARLAVDGPAACVALSYDRSDALSFEVHGATEEERAALAAIDAQAAWSPADFGARADVDLDGAGSVRLVRQELALLDADDLDAAAGSEAGRRLLCAVAAQLNHRDWSNMLPVTDDFVVYPVDLELVDLERNLADCLPPDRLARLRERRLR</sequence>
<reference evidence="2" key="1">
    <citation type="submission" date="2016-10" db="EMBL/GenBank/DDBJ databases">
        <authorList>
            <person name="Varghese N."/>
            <person name="Submissions S."/>
        </authorList>
    </citation>
    <scope>NUCLEOTIDE SEQUENCE [LARGE SCALE GENOMIC DNA]</scope>
    <source>
        <strain evidence="2">CGMCC 4.7038</strain>
    </source>
</reference>
<keyword evidence="2" id="KW-1185">Reference proteome</keyword>